<dbReference type="NCBIfam" id="TIGR01368">
    <property type="entry name" value="CPSaseIIsmall"/>
    <property type="match status" value="1"/>
</dbReference>
<dbReference type="PRINTS" id="PR00096">
    <property type="entry name" value="GATASE"/>
</dbReference>
<dbReference type="GO" id="GO:0006526">
    <property type="term" value="P:L-arginine biosynthetic process"/>
    <property type="evidence" value="ECO:0007669"/>
    <property type="project" value="UniProtKB-UniRule"/>
</dbReference>
<comment type="catalytic activity">
    <reaction evidence="7 8">
        <text>hydrogencarbonate + L-glutamine + 2 ATP + H2O = carbamoyl phosphate + L-glutamate + 2 ADP + phosphate + 2 H(+)</text>
        <dbReference type="Rhea" id="RHEA:18633"/>
        <dbReference type="ChEBI" id="CHEBI:15377"/>
        <dbReference type="ChEBI" id="CHEBI:15378"/>
        <dbReference type="ChEBI" id="CHEBI:17544"/>
        <dbReference type="ChEBI" id="CHEBI:29985"/>
        <dbReference type="ChEBI" id="CHEBI:30616"/>
        <dbReference type="ChEBI" id="CHEBI:43474"/>
        <dbReference type="ChEBI" id="CHEBI:58228"/>
        <dbReference type="ChEBI" id="CHEBI:58359"/>
        <dbReference type="ChEBI" id="CHEBI:456216"/>
        <dbReference type="EC" id="6.3.5.5"/>
    </reaction>
</comment>
<dbReference type="InterPro" id="IPR035686">
    <property type="entry name" value="CPSase_GATase1"/>
</dbReference>
<dbReference type="UniPathway" id="UPA00068">
    <property type="reaction ID" value="UER00171"/>
</dbReference>
<evidence type="ECO:0000256" key="7">
    <source>
        <dbReference type="ARBA" id="ARBA00048816"/>
    </source>
</evidence>
<comment type="pathway">
    <text evidence="1 8">Amino-acid biosynthesis; L-arginine biosynthesis; carbamoyl phosphate from bicarbonate: step 1/1.</text>
</comment>
<dbReference type="EMBL" id="PGVD01000015">
    <property type="protein sequence ID" value="PLR99391.1"/>
    <property type="molecule type" value="Genomic_DNA"/>
</dbReference>
<dbReference type="PROSITE" id="PS51273">
    <property type="entry name" value="GATASE_TYPE_1"/>
    <property type="match status" value="1"/>
</dbReference>
<evidence type="ECO:0000313" key="13">
    <source>
        <dbReference type="Proteomes" id="UP000235114"/>
    </source>
</evidence>
<feature type="binding site" evidence="8">
    <location>
        <position position="286"/>
    </location>
    <ligand>
        <name>L-glutamine</name>
        <dbReference type="ChEBI" id="CHEBI:58359"/>
    </ligand>
</feature>
<feature type="binding site" evidence="8">
    <location>
        <position position="248"/>
    </location>
    <ligand>
        <name>L-glutamine</name>
        <dbReference type="ChEBI" id="CHEBI:58359"/>
    </ligand>
</feature>
<accession>A0A2N5GKF5</accession>
<keyword evidence="5 8" id="KW-0067">ATP-binding</keyword>
<dbReference type="Pfam" id="PF00988">
    <property type="entry name" value="CPSase_sm_chain"/>
    <property type="match status" value="1"/>
</dbReference>
<dbReference type="InterPro" id="IPR029062">
    <property type="entry name" value="Class_I_gatase-like"/>
</dbReference>
<dbReference type="SUPFAM" id="SSF52317">
    <property type="entry name" value="Class I glutamine amidotransferase-like"/>
    <property type="match status" value="1"/>
</dbReference>
<feature type="binding site" evidence="8">
    <location>
        <position position="217"/>
    </location>
    <ligand>
        <name>L-glutamine</name>
        <dbReference type="ChEBI" id="CHEBI:58359"/>
    </ligand>
</feature>
<dbReference type="Pfam" id="PF00117">
    <property type="entry name" value="GATase"/>
    <property type="match status" value="1"/>
</dbReference>
<dbReference type="Gene3D" id="3.50.30.20">
    <property type="entry name" value="Carbamoyl-phosphate synthase small subunit, N-terminal domain"/>
    <property type="match status" value="1"/>
</dbReference>
<protein>
    <recommendedName>
        <fullName evidence="8">Carbamoyl phosphate synthase small chain</fullName>
        <ecNumber evidence="8">6.3.5.5</ecNumber>
    </recommendedName>
    <alternativeName>
        <fullName evidence="8">Carbamoyl phosphate synthetase glutamine chain</fullName>
    </alternativeName>
</protein>
<feature type="region of interest" description="CPSase" evidence="8">
    <location>
        <begin position="1"/>
        <end position="168"/>
    </location>
</feature>
<dbReference type="InterPro" id="IPR017926">
    <property type="entry name" value="GATASE"/>
</dbReference>
<keyword evidence="8" id="KW-0028">Amino-acid biosynthesis</keyword>
<comment type="caution">
    <text evidence="10">The sequence shown here is derived from an EMBL/GenBank/DDBJ whole genome shotgun (WGS) entry which is preliminary data.</text>
</comment>
<comment type="subunit">
    <text evidence="8">Composed of two chains; the small (or glutamine) chain promotes the hydrolysis of glutamine to ammonia, which is used by the large (or ammonia) chain to synthesize carbamoyl phosphate. Tetramer of heterodimers (alpha,beta)4.</text>
</comment>
<dbReference type="GO" id="GO:0005524">
    <property type="term" value="F:ATP binding"/>
    <property type="evidence" value="ECO:0007669"/>
    <property type="project" value="UniProtKB-UniRule"/>
</dbReference>
<evidence type="ECO:0000256" key="6">
    <source>
        <dbReference type="ARBA" id="ARBA00022962"/>
    </source>
</evidence>
<dbReference type="PRINTS" id="PR00099">
    <property type="entry name" value="CPSGATASE"/>
</dbReference>
<proteinExistence type="inferred from homology"/>
<dbReference type="InterPro" id="IPR006274">
    <property type="entry name" value="CarbamoylP_synth_ssu"/>
</dbReference>
<dbReference type="GO" id="GO:0006207">
    <property type="term" value="P:'de novo' pyrimidine nucleobase biosynthetic process"/>
    <property type="evidence" value="ECO:0007669"/>
    <property type="project" value="InterPro"/>
</dbReference>
<evidence type="ECO:0000256" key="5">
    <source>
        <dbReference type="ARBA" id="ARBA00022840"/>
    </source>
</evidence>
<evidence type="ECO:0000259" key="9">
    <source>
        <dbReference type="SMART" id="SM01097"/>
    </source>
</evidence>
<dbReference type="GO" id="GO:0044205">
    <property type="term" value="P:'de novo' UMP biosynthetic process"/>
    <property type="evidence" value="ECO:0007669"/>
    <property type="project" value="UniProtKB-UniRule"/>
</dbReference>
<evidence type="ECO:0000256" key="3">
    <source>
        <dbReference type="ARBA" id="ARBA00022598"/>
    </source>
</evidence>
<feature type="binding site" evidence="8">
    <location>
        <position position="245"/>
    </location>
    <ligand>
        <name>L-glutamine</name>
        <dbReference type="ChEBI" id="CHEBI:58359"/>
    </ligand>
</feature>
<keyword evidence="4 8" id="KW-0547">Nucleotide-binding</keyword>
<keyword evidence="8" id="KW-0665">Pyrimidine biosynthesis</keyword>
<keyword evidence="3 8" id="KW-0436">Ligase</keyword>
<dbReference type="SUPFAM" id="SSF52021">
    <property type="entry name" value="Carbamoyl phosphate synthetase, small subunit N-terminal domain"/>
    <property type="match status" value="1"/>
</dbReference>
<dbReference type="PRINTS" id="PR00097">
    <property type="entry name" value="ANTSNTHASEII"/>
</dbReference>
<comment type="catalytic activity">
    <reaction evidence="8">
        <text>L-glutamine + H2O = L-glutamate + NH4(+)</text>
        <dbReference type="Rhea" id="RHEA:15889"/>
        <dbReference type="ChEBI" id="CHEBI:15377"/>
        <dbReference type="ChEBI" id="CHEBI:28938"/>
        <dbReference type="ChEBI" id="CHEBI:29985"/>
        <dbReference type="ChEBI" id="CHEBI:58359"/>
    </reaction>
</comment>
<keyword evidence="8" id="KW-0055">Arginine biosynthesis</keyword>
<evidence type="ECO:0000313" key="12">
    <source>
        <dbReference type="Proteomes" id="UP000234951"/>
    </source>
</evidence>
<evidence type="ECO:0000313" key="10">
    <source>
        <dbReference type="EMBL" id="PLR82005.1"/>
    </source>
</evidence>
<dbReference type="EC" id="6.3.5.5" evidence="8"/>
<sequence>MKGSLYLKSGECFEGEWLTAVPEQHIQGEIVFFTGMTGYQEVLTDPSYKDQIIVFTYPLIGNYGINQEDFESKIPHVAGVIVYESHEAAYHYEAKWTLKEYLQKWNIPMLGRVDTRALVKKIRNEGTMPALLTAEKHAEKLIRLNTDLGYKVRSVSGTEAKMYGDGDFHIVLIDFGYKKSILSSLLERNCRVTAVPFDTPAKEIEKFHPDGILLSNGPGDPKELAGLMPDLNKLLRRYPTLGICLGHQLAALSFGGNTQKLAFGHRGANHPIKDIKTNSVLMSSQNHSYVVEEKSLRGTGFNVRFYHLHDGSIEGLTHQDYPVQTVQFHPESNPGPADGEYIFDEFIELIKTNNGRIFAYA</sequence>
<dbReference type="OrthoDB" id="9804328at2"/>
<dbReference type="PANTHER" id="PTHR43418">
    <property type="entry name" value="MULTIFUNCTIONAL TRYPTOPHAN BIOSYNTHESIS PROTEIN-RELATED"/>
    <property type="match status" value="1"/>
</dbReference>
<dbReference type="GO" id="GO:0004088">
    <property type="term" value="F:carbamoyl-phosphate synthase (glutamine-hydrolyzing) activity"/>
    <property type="evidence" value="ECO:0007669"/>
    <property type="project" value="UniProtKB-UniRule"/>
</dbReference>
<feature type="active site" evidence="8">
    <location>
        <position position="331"/>
    </location>
</feature>
<keyword evidence="13" id="KW-1185">Reference proteome</keyword>
<feature type="active site" evidence="8">
    <location>
        <position position="329"/>
    </location>
</feature>
<dbReference type="RefSeq" id="WP_101577721.1">
    <property type="nucleotide sequence ID" value="NZ_PGVA01000028.1"/>
</dbReference>
<dbReference type="InterPro" id="IPR002474">
    <property type="entry name" value="CarbamoylP_synth_ssu_N"/>
</dbReference>
<dbReference type="HAMAP" id="MF_01209">
    <property type="entry name" value="CPSase_S_chain"/>
    <property type="match status" value="1"/>
</dbReference>
<dbReference type="EMBL" id="PGVA01000028">
    <property type="protein sequence ID" value="PLR82005.1"/>
    <property type="molecule type" value="Genomic_DNA"/>
</dbReference>
<feature type="binding site" evidence="8">
    <location>
        <position position="289"/>
    </location>
    <ligand>
        <name>L-glutamine</name>
        <dbReference type="ChEBI" id="CHEBI:58359"/>
    </ligand>
</feature>
<feature type="domain" description="Carbamoyl-phosphate synthase small subunit N-terminal" evidence="9">
    <location>
        <begin position="1"/>
        <end position="133"/>
    </location>
</feature>
<reference evidence="10 12" key="1">
    <citation type="submission" date="2017-11" db="EMBL/GenBank/DDBJ databases">
        <title>Comparitive Functional Genomics of Dry Heat Resistant strains isolated from the Viking Spacecraft.</title>
        <authorList>
            <person name="Seuylemezian A."/>
            <person name="Cooper K."/>
            <person name="Vaishampayan P."/>
        </authorList>
    </citation>
    <scope>NUCLEOTIDE SEQUENCE [LARGE SCALE GENOMIC DNA]</scope>
    <source>
        <strain evidence="10 12">M4.6</strain>
    </source>
</reference>
<feature type="binding site" evidence="8">
    <location>
        <position position="219"/>
    </location>
    <ligand>
        <name>L-glutamine</name>
        <dbReference type="ChEBI" id="CHEBI:58359"/>
    </ligand>
</feature>
<dbReference type="GO" id="GO:0006541">
    <property type="term" value="P:glutamine metabolic process"/>
    <property type="evidence" value="ECO:0007669"/>
    <property type="project" value="InterPro"/>
</dbReference>
<evidence type="ECO:0000313" key="11">
    <source>
        <dbReference type="EMBL" id="PLR99391.1"/>
    </source>
</evidence>
<name>A0A2N5GKF5_9BACI</name>
<dbReference type="Proteomes" id="UP000234951">
    <property type="component" value="Unassembled WGS sequence"/>
</dbReference>
<feature type="binding site" evidence="8">
    <location>
        <position position="47"/>
    </location>
    <ligand>
        <name>L-glutamine</name>
        <dbReference type="ChEBI" id="CHEBI:58359"/>
    </ligand>
</feature>
<dbReference type="SMART" id="SM01097">
    <property type="entry name" value="CPSase_sm_chain"/>
    <property type="match status" value="1"/>
</dbReference>
<comment type="caution">
    <text evidence="8">Lacks conserved residue(s) required for the propagation of feature annotation.</text>
</comment>
<keyword evidence="6 8" id="KW-0315">Glutamine amidotransferase</keyword>
<dbReference type="InterPro" id="IPR050472">
    <property type="entry name" value="Anth_synth/Amidotransfase"/>
</dbReference>
<feature type="active site" description="Nucleophile" evidence="8">
    <location>
        <position position="244"/>
    </location>
</feature>
<evidence type="ECO:0000256" key="4">
    <source>
        <dbReference type="ARBA" id="ARBA00022741"/>
    </source>
</evidence>
<dbReference type="Gene3D" id="3.40.50.880">
    <property type="match status" value="1"/>
</dbReference>
<dbReference type="InterPro" id="IPR036480">
    <property type="entry name" value="CarbP_synth_ssu_N_sf"/>
</dbReference>
<dbReference type="AlphaFoldDB" id="A0A2N5GKF5"/>
<gene>
    <name evidence="8" type="primary">carA</name>
    <name evidence="10" type="ORF">CU635_12570</name>
    <name evidence="11" type="ORF">CVD25_05865</name>
</gene>
<dbReference type="UniPathway" id="UPA00070">
    <property type="reaction ID" value="UER00115"/>
</dbReference>
<dbReference type="CDD" id="cd01744">
    <property type="entry name" value="GATase1_CPSase"/>
    <property type="match status" value="1"/>
</dbReference>
<dbReference type="Proteomes" id="UP000235114">
    <property type="component" value="Unassembled WGS sequence"/>
</dbReference>
<dbReference type="NCBIfam" id="NF009475">
    <property type="entry name" value="PRK12838.1"/>
    <property type="match status" value="1"/>
</dbReference>
<evidence type="ECO:0000256" key="2">
    <source>
        <dbReference type="ARBA" id="ARBA00007800"/>
    </source>
</evidence>
<organism evidence="10 12">
    <name type="scientific">Bacillus canaveralius</name>
    <dbReference type="NCBI Taxonomy" id="1403243"/>
    <lineage>
        <taxon>Bacteria</taxon>
        <taxon>Bacillati</taxon>
        <taxon>Bacillota</taxon>
        <taxon>Bacilli</taxon>
        <taxon>Bacillales</taxon>
        <taxon>Bacillaceae</taxon>
        <taxon>Bacillus</taxon>
    </lineage>
</organism>
<dbReference type="PANTHER" id="PTHR43418:SF7">
    <property type="entry name" value="CARBAMOYL-PHOSPHATE SYNTHASE SMALL CHAIN"/>
    <property type="match status" value="1"/>
</dbReference>
<evidence type="ECO:0000256" key="8">
    <source>
        <dbReference type="HAMAP-Rule" id="MF_01209"/>
    </source>
</evidence>
<reference evidence="11 13" key="2">
    <citation type="submission" date="2017-12" db="EMBL/GenBank/DDBJ databases">
        <title>Comparative Functional Genomics of Dry Heat Resistant strains isolated from the Viking Spacecraft.</title>
        <authorList>
            <person name="Seuylemezian A."/>
            <person name="Cooper K."/>
            <person name="Vaishampayan P."/>
        </authorList>
    </citation>
    <scope>NUCLEOTIDE SEQUENCE [LARGE SCALE GENOMIC DNA]</scope>
    <source>
        <strain evidence="11 13">ATCC 29669</strain>
    </source>
</reference>
<comment type="pathway">
    <text evidence="8">Pyrimidine metabolism; UMP biosynthesis via de novo pathway; (S)-dihydroorotate from bicarbonate: step 1/3.</text>
</comment>
<evidence type="ECO:0000256" key="1">
    <source>
        <dbReference type="ARBA" id="ARBA00005077"/>
    </source>
</evidence>
<comment type="function">
    <text evidence="8">Small subunit of the glutamine-dependent carbamoyl phosphate synthetase (CPSase). CPSase catalyzes the formation of carbamoyl phosphate from the ammonia moiety of glutamine, carbonate, and phosphate donated by ATP, constituting the first step of 2 biosynthetic pathways, one leading to arginine and/or urea and the other to pyrimidine nucleotides. The small subunit (glutamine amidotransferase) binds and cleaves glutamine to supply the large subunit with the substrate ammonia.</text>
</comment>
<comment type="similarity">
    <text evidence="2 8">Belongs to the CarA family.</text>
</comment>